<evidence type="ECO:0000256" key="4">
    <source>
        <dbReference type="ARBA" id="ARBA00022676"/>
    </source>
</evidence>
<organism evidence="11 12">
    <name type="scientific">Phlebotomus papatasi</name>
    <name type="common">Sandfly</name>
    <dbReference type="NCBI Taxonomy" id="29031"/>
    <lineage>
        <taxon>Eukaryota</taxon>
        <taxon>Metazoa</taxon>
        <taxon>Ecdysozoa</taxon>
        <taxon>Arthropoda</taxon>
        <taxon>Hexapoda</taxon>
        <taxon>Insecta</taxon>
        <taxon>Pterygota</taxon>
        <taxon>Neoptera</taxon>
        <taxon>Endopterygota</taxon>
        <taxon>Diptera</taxon>
        <taxon>Nematocera</taxon>
        <taxon>Psychodoidea</taxon>
        <taxon>Psychodidae</taxon>
        <taxon>Phlebotomus</taxon>
        <taxon>Phlebotomus</taxon>
    </lineage>
</organism>
<feature type="transmembrane region" description="Helical" evidence="10">
    <location>
        <begin position="202"/>
        <end position="220"/>
    </location>
</feature>
<comment type="pathway">
    <text evidence="2 10">Protein modification; protein glycosylation.</text>
</comment>
<name>A0A1B0GNZ1_PHLPP</name>
<dbReference type="EMBL" id="AJVK01005627">
    <property type="status" value="NOT_ANNOTATED_CDS"/>
    <property type="molecule type" value="Genomic_DNA"/>
</dbReference>
<dbReference type="PANTHER" id="PTHR12413:SF2">
    <property type="entry name" value="DOLICHYL PYROPHOSPHATE GLC1MAN9GLCNAC2 ALPHA-1,3-GLUCOSYLTRANSFERASE-RELATED"/>
    <property type="match status" value="1"/>
</dbReference>
<dbReference type="AlphaFoldDB" id="A0A1B0GNZ1"/>
<keyword evidence="12" id="KW-1185">Reference proteome</keyword>
<evidence type="ECO:0000256" key="2">
    <source>
        <dbReference type="ARBA" id="ARBA00004922"/>
    </source>
</evidence>
<evidence type="ECO:0000256" key="7">
    <source>
        <dbReference type="ARBA" id="ARBA00022824"/>
    </source>
</evidence>
<proteinExistence type="inferred from homology"/>
<evidence type="ECO:0000256" key="5">
    <source>
        <dbReference type="ARBA" id="ARBA00022679"/>
    </source>
</evidence>
<dbReference type="EC" id="2.4.1.-" evidence="10"/>
<evidence type="ECO:0000313" key="11">
    <source>
        <dbReference type="EnsemblMetazoa" id="PPAI006288-PA"/>
    </source>
</evidence>
<keyword evidence="7 10" id="KW-0256">Endoplasmic reticulum</keyword>
<reference evidence="11" key="1">
    <citation type="submission" date="2022-08" db="UniProtKB">
        <authorList>
            <consortium name="EnsemblMetazoa"/>
        </authorList>
    </citation>
    <scope>IDENTIFICATION</scope>
    <source>
        <strain evidence="11">Israel</strain>
    </source>
</reference>
<dbReference type="Pfam" id="PF03155">
    <property type="entry name" value="Alg6_Alg8"/>
    <property type="match status" value="1"/>
</dbReference>
<dbReference type="GO" id="GO:0042283">
    <property type="term" value="F:dolichyl pyrophosphate Glc1Man9GlcNAc2 alpha-1,3-glucosyltransferase activity"/>
    <property type="evidence" value="ECO:0007669"/>
    <property type="project" value="TreeGrafter"/>
</dbReference>
<dbReference type="EnsemblMetazoa" id="PPAI006288-RA">
    <property type="protein sequence ID" value="PPAI006288-PA"/>
    <property type="gene ID" value="PPAI006288"/>
</dbReference>
<evidence type="ECO:0000256" key="10">
    <source>
        <dbReference type="RuleBase" id="RU363110"/>
    </source>
</evidence>
<comment type="caution">
    <text evidence="10">Lacks conserved residue(s) required for the propagation of feature annotation.</text>
</comment>
<evidence type="ECO:0000313" key="12">
    <source>
        <dbReference type="Proteomes" id="UP000092462"/>
    </source>
</evidence>
<evidence type="ECO:0000256" key="8">
    <source>
        <dbReference type="ARBA" id="ARBA00022989"/>
    </source>
</evidence>
<keyword evidence="9 10" id="KW-0472">Membrane</keyword>
<comment type="similarity">
    <text evidence="3 10">Belongs to the ALG6/ALG8 glucosyltransferase family.</text>
</comment>
<dbReference type="InterPro" id="IPR004856">
    <property type="entry name" value="Glyco_trans_ALG6/ALG8"/>
</dbReference>
<dbReference type="Proteomes" id="UP000092462">
    <property type="component" value="Unassembled WGS sequence"/>
</dbReference>
<evidence type="ECO:0000256" key="1">
    <source>
        <dbReference type="ARBA" id="ARBA00004477"/>
    </source>
</evidence>
<dbReference type="GO" id="GO:0005789">
    <property type="term" value="C:endoplasmic reticulum membrane"/>
    <property type="evidence" value="ECO:0007669"/>
    <property type="project" value="UniProtKB-SubCell"/>
</dbReference>
<evidence type="ECO:0000256" key="6">
    <source>
        <dbReference type="ARBA" id="ARBA00022692"/>
    </source>
</evidence>
<accession>A0A1B0GNZ1</accession>
<comment type="subcellular location">
    <subcellularLocation>
        <location evidence="1 10">Endoplasmic reticulum membrane</location>
        <topology evidence="1 10">Multi-pass membrane protein</topology>
    </subcellularLocation>
</comment>
<evidence type="ECO:0000256" key="9">
    <source>
        <dbReference type="ARBA" id="ARBA00023136"/>
    </source>
</evidence>
<keyword evidence="8 10" id="KW-1133">Transmembrane helix</keyword>
<evidence type="ECO:0000256" key="3">
    <source>
        <dbReference type="ARBA" id="ARBA00008715"/>
    </source>
</evidence>
<dbReference type="GO" id="GO:0006487">
    <property type="term" value="P:protein N-linked glycosylation"/>
    <property type="evidence" value="ECO:0007669"/>
    <property type="project" value="TreeGrafter"/>
</dbReference>
<dbReference type="PANTHER" id="PTHR12413">
    <property type="entry name" value="DOLICHYL GLYCOSYLTRANSFERASE"/>
    <property type="match status" value="1"/>
</dbReference>
<feature type="transmembrane region" description="Helical" evidence="10">
    <location>
        <begin position="142"/>
        <end position="160"/>
    </location>
</feature>
<keyword evidence="4 10" id="KW-0328">Glycosyltransferase</keyword>
<feature type="transmembrane region" description="Helical" evidence="10">
    <location>
        <begin position="172"/>
        <end position="190"/>
    </location>
</feature>
<sequence length="233" mass="27158">MLWTLFGLVSCIKLLFLPAYRSTDFEVHRNWLAITHSLPMGRWYYEDTSEWTLDYPPFFAYFEWILSHLAKFFDEKMLIVENLNYSSERTILFQRLSVIVTDVVLLLGGMSKWSEKNLLAILVLFNAGLLMVDHIHFQYNGILFGFLLLSIGAVIQEKFLQSALFFSILLNMKHIFIYVAPVYVVFLFKHHCLLGKNPLKNLFQLGMIVLGTTLLSVGPFHQQIPQKFRTIKP</sequence>
<keyword evidence="6 10" id="KW-0812">Transmembrane</keyword>
<keyword evidence="5 10" id="KW-0808">Transferase</keyword>
<dbReference type="VEuPathDB" id="VectorBase:PPAPM1_009541"/>
<dbReference type="VEuPathDB" id="VectorBase:PPAI006288"/>
<protein>
    <recommendedName>
        <fullName evidence="10">Alpha-1,3-glucosyltransferase</fullName>
        <ecNumber evidence="10">2.4.1.-</ecNumber>
    </recommendedName>
</protein>